<evidence type="ECO:0000313" key="1">
    <source>
        <dbReference type="EMBL" id="GAU29470.1"/>
    </source>
</evidence>
<dbReference type="EMBL" id="DF973397">
    <property type="protein sequence ID" value="GAU29470.1"/>
    <property type="molecule type" value="Genomic_DNA"/>
</dbReference>
<proteinExistence type="predicted"/>
<accession>A0A2Z6N0C0</accession>
<name>A0A2Z6N0C0_TRISU</name>
<keyword evidence="2" id="KW-1185">Reference proteome</keyword>
<sequence>MTFNTSVSNLGHTNTNRIELARRVTIQDEVASFVGRFQPIATLIRIKDHVLSQGACSTQHVLAGEDNSTRIRRDGADMRKWRIVGG</sequence>
<evidence type="ECO:0000313" key="2">
    <source>
        <dbReference type="Proteomes" id="UP000242715"/>
    </source>
</evidence>
<dbReference type="AlphaFoldDB" id="A0A2Z6N0C0"/>
<gene>
    <name evidence="1" type="ORF">TSUD_65050</name>
</gene>
<protein>
    <submittedName>
        <fullName evidence="1">Uncharacterized protein</fullName>
    </submittedName>
</protein>
<reference evidence="2" key="1">
    <citation type="journal article" date="2017" name="Front. Plant Sci.">
        <title>Climate Clever Clovers: New Paradigm to Reduce the Environmental Footprint of Ruminants by Breeding Low Methanogenic Forages Utilizing Haplotype Variation.</title>
        <authorList>
            <person name="Kaur P."/>
            <person name="Appels R."/>
            <person name="Bayer P.E."/>
            <person name="Keeble-Gagnere G."/>
            <person name="Wang J."/>
            <person name="Hirakawa H."/>
            <person name="Shirasawa K."/>
            <person name="Vercoe P."/>
            <person name="Stefanova K."/>
            <person name="Durmic Z."/>
            <person name="Nichols P."/>
            <person name="Revell C."/>
            <person name="Isobe S.N."/>
            <person name="Edwards D."/>
            <person name="Erskine W."/>
        </authorList>
    </citation>
    <scope>NUCLEOTIDE SEQUENCE [LARGE SCALE GENOMIC DNA]</scope>
    <source>
        <strain evidence="2">cv. Daliak</strain>
    </source>
</reference>
<organism evidence="1 2">
    <name type="scientific">Trifolium subterraneum</name>
    <name type="common">Subterranean clover</name>
    <dbReference type="NCBI Taxonomy" id="3900"/>
    <lineage>
        <taxon>Eukaryota</taxon>
        <taxon>Viridiplantae</taxon>
        <taxon>Streptophyta</taxon>
        <taxon>Embryophyta</taxon>
        <taxon>Tracheophyta</taxon>
        <taxon>Spermatophyta</taxon>
        <taxon>Magnoliopsida</taxon>
        <taxon>eudicotyledons</taxon>
        <taxon>Gunneridae</taxon>
        <taxon>Pentapetalae</taxon>
        <taxon>rosids</taxon>
        <taxon>fabids</taxon>
        <taxon>Fabales</taxon>
        <taxon>Fabaceae</taxon>
        <taxon>Papilionoideae</taxon>
        <taxon>50 kb inversion clade</taxon>
        <taxon>NPAAA clade</taxon>
        <taxon>Hologalegina</taxon>
        <taxon>IRL clade</taxon>
        <taxon>Trifolieae</taxon>
        <taxon>Trifolium</taxon>
    </lineage>
</organism>
<dbReference type="Proteomes" id="UP000242715">
    <property type="component" value="Unassembled WGS sequence"/>
</dbReference>